<gene>
    <name evidence="2" type="ORF">FAZ21_14950</name>
</gene>
<feature type="domain" description="N-acetyltransferase" evidence="1">
    <location>
        <begin position="7"/>
        <end position="164"/>
    </location>
</feature>
<organism evidence="2 3">
    <name type="scientific">Chitiniphilus eburneus</name>
    <dbReference type="NCBI Taxonomy" id="2571148"/>
    <lineage>
        <taxon>Bacteria</taxon>
        <taxon>Pseudomonadati</taxon>
        <taxon>Pseudomonadota</taxon>
        <taxon>Betaproteobacteria</taxon>
        <taxon>Neisseriales</taxon>
        <taxon>Chitinibacteraceae</taxon>
        <taxon>Chitiniphilus</taxon>
    </lineage>
</organism>
<dbReference type="InterPro" id="IPR051531">
    <property type="entry name" value="N-acetyltransferase"/>
</dbReference>
<dbReference type="RefSeq" id="WP_136774248.1">
    <property type="nucleotide sequence ID" value="NZ_CP156074.1"/>
</dbReference>
<evidence type="ECO:0000259" key="1">
    <source>
        <dbReference type="PROSITE" id="PS51186"/>
    </source>
</evidence>
<dbReference type="PANTHER" id="PTHR43792:SF1">
    <property type="entry name" value="N-ACETYLTRANSFERASE DOMAIN-CONTAINING PROTEIN"/>
    <property type="match status" value="1"/>
</dbReference>
<proteinExistence type="predicted"/>
<keyword evidence="2" id="KW-0808">Transferase</keyword>
<dbReference type="PROSITE" id="PS51186">
    <property type="entry name" value="GNAT"/>
    <property type="match status" value="1"/>
</dbReference>
<dbReference type="Pfam" id="PF13302">
    <property type="entry name" value="Acetyltransf_3"/>
    <property type="match status" value="1"/>
</dbReference>
<keyword evidence="3" id="KW-1185">Reference proteome</keyword>
<accession>A0A4U0PMQ4</accession>
<dbReference type="Gene3D" id="3.40.630.30">
    <property type="match status" value="1"/>
</dbReference>
<dbReference type="OrthoDB" id="9801656at2"/>
<dbReference type="PANTHER" id="PTHR43792">
    <property type="entry name" value="GNAT FAMILY, PUTATIVE (AFU_ORTHOLOGUE AFUA_3G00765)-RELATED-RELATED"/>
    <property type="match status" value="1"/>
</dbReference>
<dbReference type="AlphaFoldDB" id="A0A4U0PMQ4"/>
<dbReference type="SUPFAM" id="SSF55729">
    <property type="entry name" value="Acyl-CoA N-acyltransferases (Nat)"/>
    <property type="match status" value="1"/>
</dbReference>
<dbReference type="InterPro" id="IPR016181">
    <property type="entry name" value="Acyl_CoA_acyltransferase"/>
</dbReference>
<dbReference type="EMBL" id="SUMF01000021">
    <property type="protein sequence ID" value="TJZ69359.1"/>
    <property type="molecule type" value="Genomic_DNA"/>
</dbReference>
<evidence type="ECO:0000313" key="3">
    <source>
        <dbReference type="Proteomes" id="UP000310016"/>
    </source>
</evidence>
<name>A0A4U0PMQ4_9NEIS</name>
<evidence type="ECO:0000313" key="2">
    <source>
        <dbReference type="EMBL" id="TJZ69359.1"/>
    </source>
</evidence>
<dbReference type="InterPro" id="IPR000182">
    <property type="entry name" value="GNAT_dom"/>
</dbReference>
<comment type="caution">
    <text evidence="2">The sequence shown here is derived from an EMBL/GenBank/DDBJ whole genome shotgun (WGS) entry which is preliminary data.</text>
</comment>
<sequence length="181" mass="19979">MLTTERLILRPWRDEDLAPLAALNADPEVMRHFPAPLDRTQSDALAARWQQGIDERGWGFWAVALRDGGEFVGMVGLNPPVLVFPFSPCVEVGWRLAARHWGRGYASEAARAALAFGFGTLGLDEIVSFTAVSNLRSQAVMRRLGMTRGDDFDHPALAADHPLCRHALYRLGRIAAFQSPA</sequence>
<reference evidence="2 3" key="1">
    <citation type="submission" date="2019-04" db="EMBL/GenBank/DDBJ databases">
        <title>Chitiniphilus eburnea sp. nov., a novel chitinolytic bacterium isolated from aquaculture sludge.</title>
        <authorList>
            <person name="Sheng M."/>
        </authorList>
    </citation>
    <scope>NUCLEOTIDE SEQUENCE [LARGE SCALE GENOMIC DNA]</scope>
    <source>
        <strain evidence="2 3">HX-2-15</strain>
    </source>
</reference>
<dbReference type="GO" id="GO:0016747">
    <property type="term" value="F:acyltransferase activity, transferring groups other than amino-acyl groups"/>
    <property type="evidence" value="ECO:0007669"/>
    <property type="project" value="InterPro"/>
</dbReference>
<dbReference type="Proteomes" id="UP000310016">
    <property type="component" value="Unassembled WGS sequence"/>
</dbReference>
<protein>
    <submittedName>
        <fullName evidence="2">GNAT family N-acetyltransferase</fullName>
    </submittedName>
</protein>